<protein>
    <recommendedName>
        <fullName evidence="1">F-box domain-containing protein</fullName>
    </recommendedName>
</protein>
<evidence type="ECO:0000259" key="1">
    <source>
        <dbReference type="Pfam" id="PF00646"/>
    </source>
</evidence>
<dbReference type="EMBL" id="CAJVCH010102839">
    <property type="protein sequence ID" value="CAG7723818.1"/>
    <property type="molecule type" value="Genomic_DNA"/>
</dbReference>
<evidence type="ECO:0000313" key="3">
    <source>
        <dbReference type="Proteomes" id="UP000708208"/>
    </source>
</evidence>
<comment type="caution">
    <text evidence="2">The sequence shown here is derived from an EMBL/GenBank/DDBJ whole genome shotgun (WGS) entry which is preliminary data.</text>
</comment>
<name>A0A8J2JTZ7_9HEXA</name>
<keyword evidence="3" id="KW-1185">Reference proteome</keyword>
<organism evidence="2 3">
    <name type="scientific">Allacma fusca</name>
    <dbReference type="NCBI Taxonomy" id="39272"/>
    <lineage>
        <taxon>Eukaryota</taxon>
        <taxon>Metazoa</taxon>
        <taxon>Ecdysozoa</taxon>
        <taxon>Arthropoda</taxon>
        <taxon>Hexapoda</taxon>
        <taxon>Collembola</taxon>
        <taxon>Symphypleona</taxon>
        <taxon>Sminthuridae</taxon>
        <taxon>Allacma</taxon>
    </lineage>
</organism>
<accession>A0A8J2JTZ7</accession>
<evidence type="ECO:0000313" key="2">
    <source>
        <dbReference type="EMBL" id="CAG7723818.1"/>
    </source>
</evidence>
<sequence>MFRLLRFWKIKKNSSQVPIKYFQPDWVPEQIFEKIFSHLSGDDIKQCRLVCRTFEKTATTYLNETTCIIFDGNAGFTRVGFSKRKARRLIRYLTESEMKFSLWSKMRFRNICETHIKTLLQENVSRFANTMQNVTTVELIRCSLTWTTLIKFLHLFKNLETFIDLNNNYLAIHDPVIYCCQTYFDPEERTLIEVMDYKLHASRMSFSFAEPTWDIILMMRVLELTYFDWIFLGHSGFEQDLIPFVRRLKNLKLFTLMKVILQAGLGHLIEDIRPPSPQCIFNLGILLSDHPNLDEAAINRELLKTEVFTTCITALRVAIDLAETSNAGQVLPLFQQSCMYLGGDEASYNRGAMKFKNTTELMIKHIWNGSSSSFVSYNIHGIVSSFPNLTELCIFDGPKFEYLGSFRIRRQYDYMSEAAVMDLDMQLILKNLKRDNYDAVISMGGFKCSKEEILPYAVSNLKDLEEFVLKGVADGVTDVTAYFAFNGLQKLHTIAICGSTKLSKAAKEYLKQGGFSVNLNKAPRCEFT</sequence>
<dbReference type="AlphaFoldDB" id="A0A8J2JTZ7"/>
<gene>
    <name evidence="2" type="ORF">AFUS01_LOCUS12879</name>
</gene>
<feature type="domain" description="F-box" evidence="1">
    <location>
        <begin position="28"/>
        <end position="57"/>
    </location>
</feature>
<reference evidence="2" key="1">
    <citation type="submission" date="2021-06" db="EMBL/GenBank/DDBJ databases">
        <authorList>
            <person name="Hodson N. C."/>
            <person name="Mongue J. A."/>
            <person name="Jaron S. K."/>
        </authorList>
    </citation>
    <scope>NUCLEOTIDE SEQUENCE</scope>
</reference>
<proteinExistence type="predicted"/>
<dbReference type="InterPro" id="IPR001810">
    <property type="entry name" value="F-box_dom"/>
</dbReference>
<dbReference type="Proteomes" id="UP000708208">
    <property type="component" value="Unassembled WGS sequence"/>
</dbReference>
<dbReference type="Pfam" id="PF00646">
    <property type="entry name" value="F-box"/>
    <property type="match status" value="1"/>
</dbReference>